<sequence>MTLHRTLATISTVLADGDLEPLDKIQELNRITARAQADAQDNAVTMATKRPEEVLRDVVGVGALSGLPPAGFAPLVKPVIDRLPKLFDSLMAAPIDRGYFDEFQNVPGVSALEQRALLDLLARYDETIANHDALTDSEKEDVKVYERHEDTLLAFTSEFADAIRKALA</sequence>
<dbReference type="EMBL" id="RKHL01000002">
    <property type="protein sequence ID" value="ROR76030.1"/>
    <property type="molecule type" value="Genomic_DNA"/>
</dbReference>
<keyword evidence="2" id="KW-1185">Reference proteome</keyword>
<reference evidence="1 2" key="1">
    <citation type="submission" date="2018-11" db="EMBL/GenBank/DDBJ databases">
        <title>Sequencing the genomes of 1000 actinobacteria strains.</title>
        <authorList>
            <person name="Klenk H.-P."/>
        </authorList>
    </citation>
    <scope>NUCLEOTIDE SEQUENCE [LARGE SCALE GENOMIC DNA]</scope>
    <source>
        <strain evidence="1 2">DSM 14012</strain>
    </source>
</reference>
<protein>
    <submittedName>
        <fullName evidence="1">Uncharacterized protein</fullName>
    </submittedName>
</protein>
<gene>
    <name evidence="1" type="ORF">EDD42_3982</name>
</gene>
<evidence type="ECO:0000313" key="2">
    <source>
        <dbReference type="Proteomes" id="UP000266915"/>
    </source>
</evidence>
<dbReference type="RefSeq" id="WP_085514187.1">
    <property type="nucleotide sequence ID" value="NZ_FXAP01000007.1"/>
</dbReference>
<dbReference type="AlphaFoldDB" id="A0A3N2BL88"/>
<proteinExistence type="predicted"/>
<name>A0A3N2BL88_9MICO</name>
<organism evidence="1 2">
    <name type="scientific">Plantibacter flavus</name>
    <dbReference type="NCBI Taxonomy" id="150123"/>
    <lineage>
        <taxon>Bacteria</taxon>
        <taxon>Bacillati</taxon>
        <taxon>Actinomycetota</taxon>
        <taxon>Actinomycetes</taxon>
        <taxon>Micrococcales</taxon>
        <taxon>Microbacteriaceae</taxon>
        <taxon>Plantibacter</taxon>
    </lineage>
</organism>
<accession>A0A3N2BL88</accession>
<evidence type="ECO:0000313" key="1">
    <source>
        <dbReference type="EMBL" id="ROR76030.1"/>
    </source>
</evidence>
<comment type="caution">
    <text evidence="1">The sequence shown here is derived from an EMBL/GenBank/DDBJ whole genome shotgun (WGS) entry which is preliminary data.</text>
</comment>
<dbReference type="Proteomes" id="UP000266915">
    <property type="component" value="Unassembled WGS sequence"/>
</dbReference>